<keyword evidence="2" id="KW-1185">Reference proteome</keyword>
<accession>A0ACC2W8L7</accession>
<proteinExistence type="predicted"/>
<organism evidence="1 2">
    <name type="scientific">Naganishia friedmannii</name>
    <dbReference type="NCBI Taxonomy" id="89922"/>
    <lineage>
        <taxon>Eukaryota</taxon>
        <taxon>Fungi</taxon>
        <taxon>Dikarya</taxon>
        <taxon>Basidiomycota</taxon>
        <taxon>Agaricomycotina</taxon>
        <taxon>Tremellomycetes</taxon>
        <taxon>Filobasidiales</taxon>
        <taxon>Filobasidiaceae</taxon>
        <taxon>Naganishia</taxon>
    </lineage>
</organism>
<dbReference type="EMBL" id="JASBWT010000002">
    <property type="protein sequence ID" value="KAJ9107645.1"/>
    <property type="molecule type" value="Genomic_DNA"/>
</dbReference>
<name>A0ACC2W8L7_9TREE</name>
<evidence type="ECO:0000313" key="2">
    <source>
        <dbReference type="Proteomes" id="UP001227268"/>
    </source>
</evidence>
<comment type="caution">
    <text evidence="1">The sequence shown here is derived from an EMBL/GenBank/DDBJ whole genome shotgun (WGS) entry which is preliminary data.</text>
</comment>
<sequence>MLANSSQTAESSILASPQPAATSDSQRLQRIEQAILELTRISKNAFHDAGQLQNHRAKRPYEGTVGIDQGKCPTGEHAAETQSTASVALNWSQLAQELPQLCSIARIASVCMGMQPISRFPDPVEEGIVSMMEMECVYSKFKEDFGRLLPVSDYLFGCSVQQLPDHPFIRAAILHHVAARAGRAAVLSRPQCLRIYDCIQDHLLAVQSAEPSRDILRALLILSYCSNRQHSPIFAVPDSSKAATLAYDMAKDLCLDSMITKLPALRAADLKEEWNRQLLDNAALWYAIAHRHIWIKLLKSVGVDTEFSSDRSISSTISSVFLRETKSEILEHLFAESTLLGIINPLVPHFRKYIGHFASPYNPVDYEEGLCRMEAAHARFTIWRADHRSSLLRSMEELLTSSYYVQFCLCMKASILINNLPKPLNPELMGSLQYRASQALIACAADLLERIAAVKINFDTIPHYFLDFTFLPLGMARSFNMADMASDDFILSQKTLDYVSKRLRAAHPSIPLLLPRFDTAISGLQEETFTPSETSTQTNRPDAADQDAWHYIQQDATFVPQPLPEFLQGMLHSDFPAWPTSLEPFGLSTMMWPGTDAAPPVMAPMQFSGNNI</sequence>
<protein>
    <submittedName>
        <fullName evidence="1">Uncharacterized protein</fullName>
    </submittedName>
</protein>
<reference evidence="1" key="1">
    <citation type="submission" date="2023-04" db="EMBL/GenBank/DDBJ databases">
        <title>Draft Genome sequencing of Naganishia species isolated from polar environments using Oxford Nanopore Technology.</title>
        <authorList>
            <person name="Leo P."/>
            <person name="Venkateswaran K."/>
        </authorList>
    </citation>
    <scope>NUCLEOTIDE SEQUENCE</scope>
    <source>
        <strain evidence="1">MNA-CCFEE 5423</strain>
    </source>
</reference>
<evidence type="ECO:0000313" key="1">
    <source>
        <dbReference type="EMBL" id="KAJ9107645.1"/>
    </source>
</evidence>
<gene>
    <name evidence="1" type="ORF">QFC21_001105</name>
</gene>
<dbReference type="Proteomes" id="UP001227268">
    <property type="component" value="Unassembled WGS sequence"/>
</dbReference>